<name>A0A0N0CW34_9BACI</name>
<dbReference type="RefSeq" id="WP_053993748.1">
    <property type="nucleotide sequence ID" value="NZ_CP065643.1"/>
</dbReference>
<evidence type="ECO:0000256" key="6">
    <source>
        <dbReference type="ARBA" id="ARBA00023136"/>
    </source>
</evidence>
<comment type="subcellular location">
    <subcellularLocation>
        <location evidence="1 7">Cell membrane</location>
        <topology evidence="1 7">Multi-pass membrane protein</topology>
    </subcellularLocation>
</comment>
<feature type="transmembrane region" description="Helical" evidence="7">
    <location>
        <begin position="113"/>
        <end position="133"/>
    </location>
</feature>
<protein>
    <submittedName>
        <fullName evidence="9">ABC transporter permease</fullName>
    </submittedName>
</protein>
<dbReference type="EMBL" id="LGCI01000005">
    <property type="protein sequence ID" value="KOY82497.1"/>
    <property type="molecule type" value="Genomic_DNA"/>
</dbReference>
<evidence type="ECO:0000256" key="5">
    <source>
        <dbReference type="ARBA" id="ARBA00022989"/>
    </source>
</evidence>
<feature type="domain" description="ABC transmembrane type-1" evidence="8">
    <location>
        <begin position="69"/>
        <end position="253"/>
    </location>
</feature>
<dbReference type="AlphaFoldDB" id="A0A0N0CW34"/>
<dbReference type="CDD" id="cd06261">
    <property type="entry name" value="TM_PBP2"/>
    <property type="match status" value="1"/>
</dbReference>
<keyword evidence="6 7" id="KW-0472">Membrane</keyword>
<keyword evidence="4 7" id="KW-0812">Transmembrane</keyword>
<dbReference type="GO" id="GO:0042918">
    <property type="term" value="P:alkanesulfonate transmembrane transport"/>
    <property type="evidence" value="ECO:0007669"/>
    <property type="project" value="UniProtKB-ARBA"/>
</dbReference>
<keyword evidence="10" id="KW-1185">Reference proteome</keyword>
<dbReference type="Gene3D" id="1.10.3720.10">
    <property type="entry name" value="MetI-like"/>
    <property type="match status" value="1"/>
</dbReference>
<evidence type="ECO:0000256" key="3">
    <source>
        <dbReference type="ARBA" id="ARBA00022475"/>
    </source>
</evidence>
<accession>A0A0N0CW34</accession>
<comment type="caution">
    <text evidence="9">The sequence shown here is derived from an EMBL/GenBank/DDBJ whole genome shotgun (WGS) entry which is preliminary data.</text>
</comment>
<dbReference type="PANTHER" id="PTHR30151:SF38">
    <property type="entry name" value="ALIPHATIC SULFONATES TRANSPORT PERMEASE PROTEIN SSUC-RELATED"/>
    <property type="match status" value="1"/>
</dbReference>
<feature type="transmembrane region" description="Helical" evidence="7">
    <location>
        <begin position="80"/>
        <end position="101"/>
    </location>
</feature>
<dbReference type="PATRIC" id="fig|33935.3.peg.200"/>
<proteinExistence type="inferred from homology"/>
<gene>
    <name evidence="9" type="ORF">ADM90_03930</name>
</gene>
<dbReference type="FunFam" id="1.10.3720.10:FF:000003">
    <property type="entry name" value="Aliphatic sulfonate ABC transporter permease"/>
    <property type="match status" value="1"/>
</dbReference>
<dbReference type="PROSITE" id="PS50928">
    <property type="entry name" value="ABC_TM1"/>
    <property type="match status" value="1"/>
</dbReference>
<evidence type="ECO:0000256" key="2">
    <source>
        <dbReference type="ARBA" id="ARBA00022448"/>
    </source>
</evidence>
<evidence type="ECO:0000256" key="7">
    <source>
        <dbReference type="RuleBase" id="RU363032"/>
    </source>
</evidence>
<organism evidence="9 10">
    <name type="scientific">Lysinibacillus macroides</name>
    <dbReference type="NCBI Taxonomy" id="33935"/>
    <lineage>
        <taxon>Bacteria</taxon>
        <taxon>Bacillati</taxon>
        <taxon>Bacillota</taxon>
        <taxon>Bacilli</taxon>
        <taxon>Bacillales</taxon>
        <taxon>Bacillaceae</taxon>
        <taxon>Lysinibacillus</taxon>
    </lineage>
</organism>
<dbReference type="PANTHER" id="PTHR30151">
    <property type="entry name" value="ALKANE SULFONATE ABC TRANSPORTER-RELATED, MEMBRANE SUBUNIT"/>
    <property type="match status" value="1"/>
</dbReference>
<keyword evidence="2 7" id="KW-0813">Transport</keyword>
<dbReference type="GO" id="GO:0005886">
    <property type="term" value="C:plasma membrane"/>
    <property type="evidence" value="ECO:0007669"/>
    <property type="project" value="UniProtKB-SubCell"/>
</dbReference>
<dbReference type="SUPFAM" id="SSF161098">
    <property type="entry name" value="MetI-like"/>
    <property type="match status" value="1"/>
</dbReference>
<evidence type="ECO:0000256" key="4">
    <source>
        <dbReference type="ARBA" id="ARBA00022692"/>
    </source>
</evidence>
<evidence type="ECO:0000256" key="1">
    <source>
        <dbReference type="ARBA" id="ARBA00004651"/>
    </source>
</evidence>
<dbReference type="STRING" id="33935.ADM90_03930"/>
<keyword evidence="5 7" id="KW-1133">Transmembrane helix</keyword>
<reference evidence="9 10" key="1">
    <citation type="submission" date="2015-07" db="EMBL/GenBank/DDBJ databases">
        <title>Genome sequencing project for genomic taxonomy and phylogenomics of Bacillus-like bacteria.</title>
        <authorList>
            <person name="Liu B."/>
            <person name="Wang J."/>
            <person name="Zhu Y."/>
            <person name="Liu G."/>
            <person name="Chen Q."/>
            <person name="Chen Z."/>
            <person name="Che J."/>
            <person name="Ge C."/>
            <person name="Shi H."/>
            <person name="Pan Z."/>
            <person name="Liu X."/>
        </authorList>
    </citation>
    <scope>NUCLEOTIDE SEQUENCE [LARGE SCALE GENOMIC DNA]</scope>
    <source>
        <strain evidence="9 10">DSM 54</strain>
    </source>
</reference>
<evidence type="ECO:0000259" key="8">
    <source>
        <dbReference type="PROSITE" id="PS50928"/>
    </source>
</evidence>
<dbReference type="OrthoDB" id="9804353at2"/>
<dbReference type="InterPro" id="IPR035906">
    <property type="entry name" value="MetI-like_sf"/>
</dbReference>
<feature type="transmembrane region" description="Helical" evidence="7">
    <location>
        <begin position="139"/>
        <end position="162"/>
    </location>
</feature>
<dbReference type="Pfam" id="PF00528">
    <property type="entry name" value="BPD_transp_1"/>
    <property type="match status" value="1"/>
</dbReference>
<feature type="transmembrane region" description="Helical" evidence="7">
    <location>
        <begin position="228"/>
        <end position="248"/>
    </location>
</feature>
<dbReference type="InterPro" id="IPR000515">
    <property type="entry name" value="MetI-like"/>
</dbReference>
<evidence type="ECO:0000313" key="10">
    <source>
        <dbReference type="Proteomes" id="UP000037977"/>
    </source>
</evidence>
<feature type="transmembrane region" description="Helical" evidence="7">
    <location>
        <begin position="21"/>
        <end position="39"/>
    </location>
</feature>
<dbReference type="Proteomes" id="UP000037977">
    <property type="component" value="Unassembled WGS sequence"/>
</dbReference>
<keyword evidence="3" id="KW-1003">Cell membrane</keyword>
<comment type="similarity">
    <text evidence="7">Belongs to the binding-protein-dependent transport system permease family.</text>
</comment>
<evidence type="ECO:0000313" key="9">
    <source>
        <dbReference type="EMBL" id="KOY82497.1"/>
    </source>
</evidence>
<sequence length="269" mass="29532">MTLTTKNIPQTQAKKKLDLSVMLSPWIVPLAIVGLWQMISSLKLVAPHILPAPTKIAATFWLLLANGELLNHLVVSGERVLVGFLLGASVGLVLGIVTGFSKLMQEIVDPSLQMLRTVPLLALIPLFILWFGVGEFGKVLMIALGAFFPIYVNVFLGIRLVNIQLYEVTGLLQYSFKKRLTTLIMPSAMPNILLGIRLALGASWLVLVVSEMMGTSAGLGYMIQDARAYSQTDIVFVGLVMFALLGKLSDSLVYTIERKVLKWQDTFKG</sequence>